<dbReference type="EMBL" id="LAZR01000239">
    <property type="protein sequence ID" value="KKN79931.1"/>
    <property type="molecule type" value="Genomic_DNA"/>
</dbReference>
<gene>
    <name evidence="1" type="ORF">LCGC14_0334390</name>
</gene>
<reference evidence="1" key="1">
    <citation type="journal article" date="2015" name="Nature">
        <title>Complex archaea that bridge the gap between prokaryotes and eukaryotes.</title>
        <authorList>
            <person name="Spang A."/>
            <person name="Saw J.H."/>
            <person name="Jorgensen S.L."/>
            <person name="Zaremba-Niedzwiedzka K."/>
            <person name="Martijn J."/>
            <person name="Lind A.E."/>
            <person name="van Eijk R."/>
            <person name="Schleper C."/>
            <person name="Guy L."/>
            <person name="Ettema T.J."/>
        </authorList>
    </citation>
    <scope>NUCLEOTIDE SEQUENCE</scope>
</reference>
<organism evidence="1">
    <name type="scientific">marine sediment metagenome</name>
    <dbReference type="NCBI Taxonomy" id="412755"/>
    <lineage>
        <taxon>unclassified sequences</taxon>
        <taxon>metagenomes</taxon>
        <taxon>ecological metagenomes</taxon>
    </lineage>
</organism>
<comment type="caution">
    <text evidence="1">The sequence shown here is derived from an EMBL/GenBank/DDBJ whole genome shotgun (WGS) entry which is preliminary data.</text>
</comment>
<proteinExistence type="predicted"/>
<sequence>MFALLYSVPGMSWEACLDMDTEERGLMLKRLLKQQKHEEASIKKAGKKR</sequence>
<dbReference type="AlphaFoldDB" id="A0A0F9W2P6"/>
<evidence type="ECO:0000313" key="1">
    <source>
        <dbReference type="EMBL" id="KKN79931.1"/>
    </source>
</evidence>
<accession>A0A0F9W2P6</accession>
<protein>
    <submittedName>
        <fullName evidence="1">Uncharacterized protein</fullName>
    </submittedName>
</protein>
<name>A0A0F9W2P6_9ZZZZ</name>